<dbReference type="SMART" id="SM00320">
    <property type="entry name" value="WD40"/>
    <property type="match status" value="5"/>
</dbReference>
<dbReference type="PROSITE" id="PS50082">
    <property type="entry name" value="WD_REPEATS_2"/>
    <property type="match status" value="2"/>
</dbReference>
<dbReference type="SUPFAM" id="SSF52540">
    <property type="entry name" value="P-loop containing nucleoside triphosphate hydrolases"/>
    <property type="match status" value="1"/>
</dbReference>
<dbReference type="PROSITE" id="PS50209">
    <property type="entry name" value="CARD"/>
    <property type="match status" value="1"/>
</dbReference>
<organism evidence="6 7">
    <name type="scientific">Sipha flava</name>
    <name type="common">yellow sugarcane aphid</name>
    <dbReference type="NCBI Taxonomy" id="143950"/>
    <lineage>
        <taxon>Eukaryota</taxon>
        <taxon>Metazoa</taxon>
        <taxon>Ecdysozoa</taxon>
        <taxon>Arthropoda</taxon>
        <taxon>Hexapoda</taxon>
        <taxon>Insecta</taxon>
        <taxon>Pterygota</taxon>
        <taxon>Neoptera</taxon>
        <taxon>Paraneoptera</taxon>
        <taxon>Hemiptera</taxon>
        <taxon>Sternorrhyncha</taxon>
        <taxon>Aphidomorpha</taxon>
        <taxon>Aphidoidea</taxon>
        <taxon>Aphididae</taxon>
        <taxon>Sipha</taxon>
    </lineage>
</organism>
<dbReference type="Proteomes" id="UP000694846">
    <property type="component" value="Unplaced"/>
</dbReference>
<proteinExistence type="predicted"/>
<dbReference type="InterPro" id="IPR011029">
    <property type="entry name" value="DEATH-like_dom_sf"/>
</dbReference>
<dbReference type="CDD" id="cd01671">
    <property type="entry name" value="CARD"/>
    <property type="match status" value="1"/>
</dbReference>
<evidence type="ECO:0000259" key="5">
    <source>
        <dbReference type="PROSITE" id="PS50209"/>
    </source>
</evidence>
<dbReference type="InterPro" id="IPR001315">
    <property type="entry name" value="CARD"/>
</dbReference>
<dbReference type="InterPro" id="IPR041452">
    <property type="entry name" value="APAF1_C"/>
</dbReference>
<evidence type="ECO:0000256" key="2">
    <source>
        <dbReference type="ARBA" id="ARBA00022703"/>
    </source>
</evidence>
<dbReference type="SUPFAM" id="SSF47986">
    <property type="entry name" value="DEATH domain"/>
    <property type="match status" value="1"/>
</dbReference>
<dbReference type="GO" id="GO:0042981">
    <property type="term" value="P:regulation of apoptotic process"/>
    <property type="evidence" value="ECO:0007669"/>
    <property type="project" value="InterPro"/>
</dbReference>
<dbReference type="Gene3D" id="1.10.10.10">
    <property type="entry name" value="Winged helix-like DNA-binding domain superfamily/Winged helix DNA-binding domain"/>
    <property type="match status" value="1"/>
</dbReference>
<reference evidence="7" key="1">
    <citation type="submission" date="2025-08" db="UniProtKB">
        <authorList>
            <consortium name="RefSeq"/>
        </authorList>
    </citation>
    <scope>IDENTIFICATION</scope>
    <source>
        <tissue evidence="7">Whole body</tissue>
    </source>
</reference>
<dbReference type="GO" id="GO:0006915">
    <property type="term" value="P:apoptotic process"/>
    <property type="evidence" value="ECO:0007669"/>
    <property type="project" value="UniProtKB-KW"/>
</dbReference>
<dbReference type="PROSITE" id="PS50294">
    <property type="entry name" value="WD_REPEATS_REGION"/>
    <property type="match status" value="2"/>
</dbReference>
<evidence type="ECO:0000313" key="7">
    <source>
        <dbReference type="RefSeq" id="XP_025408583.1"/>
    </source>
</evidence>
<dbReference type="GO" id="GO:0005829">
    <property type="term" value="C:cytosol"/>
    <property type="evidence" value="ECO:0007669"/>
    <property type="project" value="UniProtKB-ARBA"/>
</dbReference>
<dbReference type="RefSeq" id="XP_025408583.1">
    <property type="nucleotide sequence ID" value="XM_025552798.1"/>
</dbReference>
<gene>
    <name evidence="7" type="primary">LOC112682262</name>
</gene>
<dbReference type="InterPro" id="IPR027417">
    <property type="entry name" value="P-loop_NTPase"/>
</dbReference>
<keyword evidence="3" id="KW-0677">Repeat</keyword>
<dbReference type="Gene3D" id="3.40.50.300">
    <property type="entry name" value="P-loop containing nucleotide triphosphate hydrolases"/>
    <property type="match status" value="1"/>
</dbReference>
<keyword evidence="1 4" id="KW-0853">WD repeat</keyword>
<dbReference type="InterPro" id="IPR036388">
    <property type="entry name" value="WH-like_DNA-bd_sf"/>
</dbReference>
<dbReference type="InterPro" id="IPR042197">
    <property type="entry name" value="Apaf_helical"/>
</dbReference>
<dbReference type="PANTHER" id="PTHR22845">
    <property type="entry name" value="APOPTOTIC PROTEASE-ACTIVATING FACTOR 1"/>
    <property type="match status" value="1"/>
</dbReference>
<dbReference type="Pfam" id="PF00931">
    <property type="entry name" value="NB-ARC"/>
    <property type="match status" value="1"/>
</dbReference>
<dbReference type="Pfam" id="PF17908">
    <property type="entry name" value="APAF1_C"/>
    <property type="match status" value="1"/>
</dbReference>
<name>A0A8B8FCT5_9HEMI</name>
<dbReference type="OrthoDB" id="1357022at2759"/>
<feature type="repeat" description="WD" evidence="4">
    <location>
        <begin position="659"/>
        <end position="694"/>
    </location>
</feature>
<dbReference type="SUPFAM" id="SSF50978">
    <property type="entry name" value="WD40 repeat-like"/>
    <property type="match status" value="2"/>
</dbReference>
<keyword evidence="6" id="KW-1185">Reference proteome</keyword>
<dbReference type="InterPro" id="IPR015943">
    <property type="entry name" value="WD40/YVTN_repeat-like_dom_sf"/>
</dbReference>
<protein>
    <submittedName>
        <fullName evidence="7">Apoptotic protease-activating factor 1-like</fullName>
    </submittedName>
</protein>
<accession>A0A8B8FCT5</accession>
<dbReference type="Pfam" id="PF00400">
    <property type="entry name" value="WD40"/>
    <property type="match status" value="2"/>
</dbReference>
<dbReference type="PANTHER" id="PTHR22845:SF5">
    <property type="entry name" value="APOPTOTIC PROTEASE-ACTIVATING FACTOR 1"/>
    <property type="match status" value="1"/>
</dbReference>
<dbReference type="Gene3D" id="1.10.533.10">
    <property type="entry name" value="Death Domain, Fas"/>
    <property type="match status" value="1"/>
</dbReference>
<dbReference type="InterPro" id="IPR001680">
    <property type="entry name" value="WD40_rpt"/>
</dbReference>
<dbReference type="GeneID" id="112682262"/>
<dbReference type="Pfam" id="PF00619">
    <property type="entry name" value="CARD"/>
    <property type="match status" value="1"/>
</dbReference>
<sequence>MEIDNQRVTQAILKIHHDEIVQDIQGDVIWALFEKQVLTEKDYQYIKSQNDREKEAHSLLELLPNKGFNGFNQFLNYLSTYYSWIADPILSSIKNEYNDMFPTKIHQALTFGEVPQLSSRHVSRTKHVKTLKDLLKKLEAGNFVVVNGMTGCGKSSLVIEVLNDPLITMQYFQGSVHWLNVGRENSSDIGCVQTELLNRLNYHKQHIMPPLNTDFKATRKTLQELWKQKYSTGGLLILDDVCSNQIVKYLDIECKILITTHDKSIMDDIIDTRVKYVKVNEGFEENETLDLFSKCLSVDFKSLPSHALKLHNICKGFPLTISLIGAQLEAHKEETINNMDRWTFYLEELSDRTSYPFKYTPPSHKQFKSLEKAIEMCIQSLPKDLQNNYRDFSLFVDDLNIKPEVLSVLWNLKKIQVEDIMLELMRKSLVVRAWNQPLNSYVYSIHDLLLCNLKKSISSHDSKMLHRKLIERYSATCNGNFVQLPKNDNYIFLYFGYHLKNADLLEEFPKWFFNLKFLEAKISVTGPADLLTDFKKYRKYIVVHNTHEEYIKEIECFIISIGPYLYQTKCDIIQLGLQEPTSSFVYKTSYKIAKSSGKPYFYYKIRPSLSCLPKPHISIVRDVIETVIFGNRYDEVIIATNNGHIKAWNIIAHKCLYTYYGHTARVTHLAKNKQKNFFLSTSDDSTIRIWSINSFPGSDNPETRTPSPETRQEHWQNVFNVNYKKSTDITDCVILDHHSGPVIFAQFSSDDKLVVSSSTDKTLKIWKLDNGTVLKTINQTSIIYKCYFMKTTTSDCILFSTQSETGSVIYRCQWPFDHCTGLLYLKEKLLSFFSSPSTEGDYNLLILTQENVACYKFDWDKSVRIMDYPKPIGYERFKLFSISEEHMNKTNNTRFIALSLNNCTIQICDLWTGYNFLDLNDPVQGILNLDWFWSNTDQSNWLLCAAEDKSIRLWCLNDITKYTCSHKIDSKHHSNNSDFKNLCKNEIISLQNYKSFTEEQNVYCYKFKQNFDAAWLDNGSILIATITKCGTLKVLFEGLNHWSIIDKRVTALSIINSEPKFDQTMIIVACEDLSVHMLKHQASTFLFNTNEKVDQIFACCDHGQLIIVLLLNVDIKENEPFNQTVQIWINEEKFLLNVQNVIDCYVFHDKIILLYNVHEMLIIDNYAKVNMKLEVNCIKINGSLMLDHTKLAVNNNGNTLNIFKLMSDYTLNLLDQYQLPFKESEMTSISISNDKNLIVVGGQKYIVLIDQILKTTKHFITDSCINNIQSLKWSSDDTRLAIKEDNQIITFDVESGKNIASIRLTADTFSVDSTLNTYISVNTAGQLVVLNLSNNIHS</sequence>
<dbReference type="GO" id="GO:0043531">
    <property type="term" value="F:ADP binding"/>
    <property type="evidence" value="ECO:0007669"/>
    <property type="project" value="InterPro"/>
</dbReference>
<dbReference type="InterPro" id="IPR002182">
    <property type="entry name" value="NB-ARC"/>
</dbReference>
<evidence type="ECO:0000256" key="4">
    <source>
        <dbReference type="PROSITE-ProRule" id="PRU00221"/>
    </source>
</evidence>
<evidence type="ECO:0000256" key="3">
    <source>
        <dbReference type="ARBA" id="ARBA00022737"/>
    </source>
</evidence>
<dbReference type="PRINTS" id="PR00364">
    <property type="entry name" value="DISEASERSIST"/>
</dbReference>
<feature type="repeat" description="WD" evidence="4">
    <location>
        <begin position="735"/>
        <end position="776"/>
    </location>
</feature>
<dbReference type="Pfam" id="PF21296">
    <property type="entry name" value="WHD_APAF1"/>
    <property type="match status" value="1"/>
</dbReference>
<feature type="domain" description="CARD" evidence="5">
    <location>
        <begin position="5"/>
        <end position="78"/>
    </location>
</feature>
<dbReference type="InterPro" id="IPR036322">
    <property type="entry name" value="WD40_repeat_dom_sf"/>
</dbReference>
<evidence type="ECO:0000256" key="1">
    <source>
        <dbReference type="ARBA" id="ARBA00022574"/>
    </source>
</evidence>
<dbReference type="Gene3D" id="1.10.8.430">
    <property type="entry name" value="Helical domain of apoptotic protease-activating factors"/>
    <property type="match status" value="1"/>
</dbReference>
<keyword evidence="2" id="KW-0053">Apoptosis</keyword>
<dbReference type="Gene3D" id="2.130.10.10">
    <property type="entry name" value="YVTN repeat-like/Quinoprotein amine dehydrogenase"/>
    <property type="match status" value="4"/>
</dbReference>
<dbReference type="Gene3D" id="1.25.40.370">
    <property type="match status" value="1"/>
</dbReference>
<evidence type="ECO:0000313" key="6">
    <source>
        <dbReference type="Proteomes" id="UP000694846"/>
    </source>
</evidence>
<dbReference type="InterPro" id="IPR048975">
    <property type="entry name" value="WHD_APAF1"/>
</dbReference>